<protein>
    <submittedName>
        <fullName evidence="2">Uncharacterized protein</fullName>
    </submittedName>
</protein>
<keyword evidence="3" id="KW-1185">Reference proteome</keyword>
<name>A0AAV5BJT5_ELECO</name>
<organism evidence="2 3">
    <name type="scientific">Eleusine coracana subsp. coracana</name>
    <dbReference type="NCBI Taxonomy" id="191504"/>
    <lineage>
        <taxon>Eukaryota</taxon>
        <taxon>Viridiplantae</taxon>
        <taxon>Streptophyta</taxon>
        <taxon>Embryophyta</taxon>
        <taxon>Tracheophyta</taxon>
        <taxon>Spermatophyta</taxon>
        <taxon>Magnoliopsida</taxon>
        <taxon>Liliopsida</taxon>
        <taxon>Poales</taxon>
        <taxon>Poaceae</taxon>
        <taxon>PACMAD clade</taxon>
        <taxon>Chloridoideae</taxon>
        <taxon>Cynodonteae</taxon>
        <taxon>Eleusininae</taxon>
        <taxon>Eleusine</taxon>
    </lineage>
</organism>
<comment type="caution">
    <text evidence="2">The sequence shown here is derived from an EMBL/GenBank/DDBJ whole genome shotgun (WGS) entry which is preliminary data.</text>
</comment>
<evidence type="ECO:0000313" key="1">
    <source>
        <dbReference type="EMBL" id="GJM85579.1"/>
    </source>
</evidence>
<gene>
    <name evidence="2" type="primary">ga02041</name>
    <name evidence="1" type="synonym">ga01354</name>
    <name evidence="1" type="ORF">PR202_ga01354</name>
    <name evidence="2" type="ORF">PR202_ga02041</name>
</gene>
<evidence type="ECO:0000313" key="2">
    <source>
        <dbReference type="EMBL" id="GJM86207.1"/>
    </source>
</evidence>
<dbReference type="EMBL" id="BQKI01000001">
    <property type="protein sequence ID" value="GJM85579.1"/>
    <property type="molecule type" value="Genomic_DNA"/>
</dbReference>
<accession>A0AAV5BJT5</accession>
<dbReference type="EMBL" id="BQKI01000001">
    <property type="protein sequence ID" value="GJM86207.1"/>
    <property type="molecule type" value="Genomic_DNA"/>
</dbReference>
<dbReference type="AlphaFoldDB" id="A0AAV5BJT5"/>
<dbReference type="Proteomes" id="UP001054889">
    <property type="component" value="Unassembled WGS sequence"/>
</dbReference>
<sequence length="70" mass="7966">MAVSSSNYVIDEVTKILKDDSNSLADELVSLDENEPEWEVIGGEEEEANVLDDEGWVHLKQKNLKVQQEY</sequence>
<reference evidence="2" key="2">
    <citation type="submission" date="2021-12" db="EMBL/GenBank/DDBJ databases">
        <title>Resequencing data analysis of finger millet.</title>
        <authorList>
            <person name="Hatakeyama M."/>
            <person name="Aluri S."/>
            <person name="Balachadran M.T."/>
            <person name="Sivarajan S.R."/>
            <person name="Poveda L."/>
            <person name="Shimizu-Inatsugi R."/>
            <person name="Schlapbach R."/>
            <person name="Sreeman S.M."/>
            <person name="Shimizu K.K."/>
        </authorList>
    </citation>
    <scope>NUCLEOTIDE SEQUENCE</scope>
</reference>
<proteinExistence type="predicted"/>
<reference evidence="2" key="1">
    <citation type="journal article" date="2018" name="DNA Res.">
        <title>Multiple hybrid de novo genome assembly of finger millet, an orphan allotetraploid crop.</title>
        <authorList>
            <person name="Hatakeyama M."/>
            <person name="Aluri S."/>
            <person name="Balachadran M.T."/>
            <person name="Sivarajan S.R."/>
            <person name="Patrignani A."/>
            <person name="Gruter S."/>
            <person name="Poveda L."/>
            <person name="Shimizu-Inatsugi R."/>
            <person name="Baeten J."/>
            <person name="Francoijs K.J."/>
            <person name="Nataraja K.N."/>
            <person name="Reddy Y.A.N."/>
            <person name="Phadnis S."/>
            <person name="Ravikumar R.L."/>
            <person name="Schlapbach R."/>
            <person name="Sreeman S.M."/>
            <person name="Shimizu K.K."/>
        </authorList>
    </citation>
    <scope>NUCLEOTIDE SEQUENCE</scope>
</reference>
<evidence type="ECO:0000313" key="3">
    <source>
        <dbReference type="Proteomes" id="UP001054889"/>
    </source>
</evidence>